<dbReference type="NCBIfam" id="TIGR00042">
    <property type="entry name" value="RdgB/HAM1 family non-canonical purine NTP pyrophosphatase"/>
    <property type="match status" value="1"/>
</dbReference>
<feature type="binding site" evidence="10">
    <location>
        <position position="69"/>
    </location>
    <ligand>
        <name>Mg(2+)</name>
        <dbReference type="ChEBI" id="CHEBI:18420"/>
    </ligand>
</feature>
<comment type="cofactor">
    <cofactor evidence="10">
        <name>Mg(2+)</name>
        <dbReference type="ChEBI" id="CHEBI:18420"/>
    </cofactor>
    <text evidence="10">Binds 1 Mg(2+) ion per subunit.</text>
</comment>
<dbReference type="GO" id="GO:0036222">
    <property type="term" value="F:XTP diphosphatase activity"/>
    <property type="evidence" value="ECO:0007669"/>
    <property type="project" value="UniProtKB-UniRule"/>
</dbReference>
<dbReference type="Gene3D" id="3.90.950.10">
    <property type="match status" value="1"/>
</dbReference>
<dbReference type="HAMAP" id="MF_01405">
    <property type="entry name" value="Non_canon_purine_NTPase"/>
    <property type="match status" value="1"/>
</dbReference>
<feature type="active site" description="Proton acceptor" evidence="10">
    <location>
        <position position="69"/>
    </location>
</feature>
<evidence type="ECO:0000256" key="10">
    <source>
        <dbReference type="HAMAP-Rule" id="MF_01405"/>
    </source>
</evidence>
<comment type="catalytic activity">
    <reaction evidence="9 10">
        <text>XTP + H2O = XMP + diphosphate + H(+)</text>
        <dbReference type="Rhea" id="RHEA:28610"/>
        <dbReference type="ChEBI" id="CHEBI:15377"/>
        <dbReference type="ChEBI" id="CHEBI:15378"/>
        <dbReference type="ChEBI" id="CHEBI:33019"/>
        <dbReference type="ChEBI" id="CHEBI:57464"/>
        <dbReference type="ChEBI" id="CHEBI:61314"/>
        <dbReference type="EC" id="3.6.1.66"/>
    </reaction>
</comment>
<comment type="catalytic activity">
    <reaction evidence="10">
        <text>ITP + H2O = IMP + diphosphate + H(+)</text>
        <dbReference type="Rhea" id="RHEA:29399"/>
        <dbReference type="ChEBI" id="CHEBI:15377"/>
        <dbReference type="ChEBI" id="CHEBI:15378"/>
        <dbReference type="ChEBI" id="CHEBI:33019"/>
        <dbReference type="ChEBI" id="CHEBI:58053"/>
        <dbReference type="ChEBI" id="CHEBI:61402"/>
        <dbReference type="EC" id="3.6.1.66"/>
    </reaction>
</comment>
<keyword evidence="6 10" id="KW-0460">Magnesium</keyword>
<dbReference type="FunFam" id="3.90.950.10:FF:000001">
    <property type="entry name" value="dITP/XTP pyrophosphatase"/>
    <property type="match status" value="1"/>
</dbReference>
<evidence type="ECO:0000256" key="5">
    <source>
        <dbReference type="ARBA" id="ARBA00022801"/>
    </source>
</evidence>
<evidence type="ECO:0000256" key="9">
    <source>
        <dbReference type="ARBA" id="ARBA00052017"/>
    </source>
</evidence>
<feature type="binding site" evidence="10">
    <location>
        <position position="70"/>
    </location>
    <ligand>
        <name>substrate</name>
    </ligand>
</feature>
<keyword evidence="5 10" id="KW-0378">Hydrolase</keyword>
<dbReference type="InterPro" id="IPR002637">
    <property type="entry name" value="RdgB/HAM1"/>
</dbReference>
<feature type="binding site" evidence="10">
    <location>
        <begin position="8"/>
        <end position="13"/>
    </location>
    <ligand>
        <name>substrate</name>
    </ligand>
</feature>
<comment type="catalytic activity">
    <reaction evidence="8 10">
        <text>dITP + H2O = dIMP + diphosphate + H(+)</text>
        <dbReference type="Rhea" id="RHEA:28342"/>
        <dbReference type="ChEBI" id="CHEBI:15377"/>
        <dbReference type="ChEBI" id="CHEBI:15378"/>
        <dbReference type="ChEBI" id="CHEBI:33019"/>
        <dbReference type="ChEBI" id="CHEBI:61194"/>
        <dbReference type="ChEBI" id="CHEBI:61382"/>
        <dbReference type="EC" id="3.6.1.66"/>
    </reaction>
</comment>
<dbReference type="EC" id="3.6.1.66" evidence="10"/>
<dbReference type="InterPro" id="IPR020922">
    <property type="entry name" value="dITP/XTP_pyrophosphatase"/>
</dbReference>
<evidence type="ECO:0000256" key="4">
    <source>
        <dbReference type="ARBA" id="ARBA00022741"/>
    </source>
</evidence>
<keyword evidence="7 10" id="KW-0546">Nucleotide metabolism</keyword>
<dbReference type="GO" id="GO:0046872">
    <property type="term" value="F:metal ion binding"/>
    <property type="evidence" value="ECO:0007669"/>
    <property type="project" value="UniProtKB-KW"/>
</dbReference>
<evidence type="ECO:0000256" key="1">
    <source>
        <dbReference type="ARBA" id="ARBA00008023"/>
    </source>
</evidence>
<proteinExistence type="inferred from homology"/>
<feature type="binding site" evidence="10">
    <location>
        <begin position="149"/>
        <end position="152"/>
    </location>
    <ligand>
        <name>substrate</name>
    </ligand>
</feature>
<feature type="binding site" evidence="10">
    <location>
        <position position="172"/>
    </location>
    <ligand>
        <name>substrate</name>
    </ligand>
</feature>
<gene>
    <name evidence="12" type="ORF">HELGO_WM16402</name>
</gene>
<dbReference type="EMBL" id="CACVAQ010000218">
    <property type="protein sequence ID" value="CAA6814532.1"/>
    <property type="molecule type" value="Genomic_DNA"/>
</dbReference>
<dbReference type="GO" id="GO:0017111">
    <property type="term" value="F:ribonucleoside triphosphate phosphatase activity"/>
    <property type="evidence" value="ECO:0007669"/>
    <property type="project" value="InterPro"/>
</dbReference>
<dbReference type="GO" id="GO:0035870">
    <property type="term" value="F:dITP diphosphatase activity"/>
    <property type="evidence" value="ECO:0007669"/>
    <property type="project" value="UniProtKB-UniRule"/>
</dbReference>
<evidence type="ECO:0000256" key="7">
    <source>
        <dbReference type="ARBA" id="ARBA00023080"/>
    </source>
</evidence>
<dbReference type="SUPFAM" id="SSF52972">
    <property type="entry name" value="ITPase-like"/>
    <property type="match status" value="1"/>
</dbReference>
<reference evidence="12" key="1">
    <citation type="submission" date="2020-01" db="EMBL/GenBank/DDBJ databases">
        <authorList>
            <person name="Meier V. D."/>
            <person name="Meier V D."/>
        </authorList>
    </citation>
    <scope>NUCLEOTIDE SEQUENCE</scope>
    <source>
        <strain evidence="12">HLG_WM_MAG_10</strain>
    </source>
</reference>
<organism evidence="12">
    <name type="scientific">uncultured Aureispira sp</name>
    <dbReference type="NCBI Taxonomy" id="1331704"/>
    <lineage>
        <taxon>Bacteria</taxon>
        <taxon>Pseudomonadati</taxon>
        <taxon>Bacteroidota</taxon>
        <taxon>Saprospiria</taxon>
        <taxon>Saprospirales</taxon>
        <taxon>Saprospiraceae</taxon>
        <taxon>Aureispira</taxon>
        <taxon>environmental samples</taxon>
    </lineage>
</organism>
<evidence type="ECO:0000256" key="11">
    <source>
        <dbReference type="RuleBase" id="RU003781"/>
    </source>
</evidence>
<keyword evidence="4 10" id="KW-0547">Nucleotide-binding</keyword>
<dbReference type="InterPro" id="IPR029001">
    <property type="entry name" value="ITPase-like_fam"/>
</dbReference>
<feature type="binding site" evidence="10">
    <location>
        <begin position="177"/>
        <end position="178"/>
    </location>
    <ligand>
        <name>substrate</name>
    </ligand>
</feature>
<dbReference type="GO" id="GO:0009117">
    <property type="term" value="P:nucleotide metabolic process"/>
    <property type="evidence" value="ECO:0007669"/>
    <property type="project" value="UniProtKB-KW"/>
</dbReference>
<comment type="function">
    <text evidence="10">Pyrophosphatase that catalyzes the hydrolysis of nucleoside triphosphates to their monophosphate derivatives, with a high preference for the non-canonical purine nucleotides XTP (xanthosine triphosphate), dITP (deoxyinosine triphosphate) and ITP. Seems to function as a house-cleaning enzyme that removes non-canonical purine nucleotides from the nucleotide pool, thus preventing their incorporation into DNA/RNA and avoiding chromosomal lesions.</text>
</comment>
<keyword evidence="3 10" id="KW-0479">Metal-binding</keyword>
<dbReference type="GO" id="GO:0000166">
    <property type="term" value="F:nucleotide binding"/>
    <property type="evidence" value="ECO:0007669"/>
    <property type="project" value="UniProtKB-KW"/>
</dbReference>
<dbReference type="PANTHER" id="PTHR11067">
    <property type="entry name" value="INOSINE TRIPHOSPHATE PYROPHOSPHATASE/HAM1 PROTEIN"/>
    <property type="match status" value="1"/>
</dbReference>
<dbReference type="GO" id="GO:0005829">
    <property type="term" value="C:cytosol"/>
    <property type="evidence" value="ECO:0007669"/>
    <property type="project" value="TreeGrafter"/>
</dbReference>
<dbReference type="PANTHER" id="PTHR11067:SF9">
    <property type="entry name" value="INOSINE TRIPHOSPHATE PYROPHOSPHATASE"/>
    <property type="match status" value="1"/>
</dbReference>
<dbReference type="AlphaFoldDB" id="A0A6S6TGP1"/>
<dbReference type="GO" id="GO:0009146">
    <property type="term" value="P:purine nucleoside triphosphate catabolic process"/>
    <property type="evidence" value="ECO:0007669"/>
    <property type="project" value="UniProtKB-UniRule"/>
</dbReference>
<dbReference type="CDD" id="cd00515">
    <property type="entry name" value="HAM1"/>
    <property type="match status" value="1"/>
</dbReference>
<evidence type="ECO:0000256" key="2">
    <source>
        <dbReference type="ARBA" id="ARBA00011738"/>
    </source>
</evidence>
<comment type="subunit">
    <text evidence="2 10">Homodimer.</text>
</comment>
<comment type="similarity">
    <text evidence="1 10 11">Belongs to the HAM1 NTPase family.</text>
</comment>
<evidence type="ECO:0000256" key="3">
    <source>
        <dbReference type="ARBA" id="ARBA00022723"/>
    </source>
</evidence>
<dbReference type="GO" id="GO:0036220">
    <property type="term" value="F:ITP diphosphatase activity"/>
    <property type="evidence" value="ECO:0007669"/>
    <property type="project" value="UniProtKB-UniRule"/>
</dbReference>
<evidence type="ECO:0000313" key="12">
    <source>
        <dbReference type="EMBL" id="CAA6814532.1"/>
    </source>
</evidence>
<comment type="caution">
    <text evidence="10">Lacks conserved residue(s) required for the propagation of feature annotation.</text>
</comment>
<name>A0A6S6TGP1_9BACT</name>
<evidence type="ECO:0000256" key="8">
    <source>
        <dbReference type="ARBA" id="ARBA00051875"/>
    </source>
</evidence>
<protein>
    <recommendedName>
        <fullName evidence="10">dITP/XTP pyrophosphatase</fullName>
        <ecNumber evidence="10">3.6.1.66</ecNumber>
    </recommendedName>
    <alternativeName>
        <fullName evidence="10">Non-canonical purine NTP pyrophosphatase</fullName>
    </alternativeName>
    <alternativeName>
        <fullName evidence="10">Non-standard purine NTP pyrophosphatase</fullName>
    </alternativeName>
    <alternativeName>
        <fullName evidence="10">Nucleoside-triphosphate diphosphatase</fullName>
    </alternativeName>
    <alternativeName>
        <fullName evidence="10">Nucleoside-triphosphate pyrophosphatase</fullName>
        <shortName evidence="10">NTPase</shortName>
    </alternativeName>
</protein>
<evidence type="ECO:0000256" key="6">
    <source>
        <dbReference type="ARBA" id="ARBA00022842"/>
    </source>
</evidence>
<sequence>MSKLVFATANKNKVSEIQKIMGTQYDFLSLEDIGCTEDIPETQPTIIGNALQKARYVYKNYGINCFSEDTGLLVEALDGAPGVYSARYAGPARDANDNMDKLLKELEHKENRTAQFKTVIALILDGKEYTFEGVVEGEILKKRQGTAGFGYDPIFKPKESKQTFAQMSSQEKGIISHRGRATQKLRNFLLNL</sequence>
<dbReference type="NCBIfam" id="NF011398">
    <property type="entry name" value="PRK14823.1"/>
    <property type="match status" value="1"/>
</dbReference>
<accession>A0A6S6TGP1</accession>
<dbReference type="Pfam" id="PF01725">
    <property type="entry name" value="Ham1p_like"/>
    <property type="match status" value="1"/>
</dbReference>